<keyword evidence="4" id="KW-0862">Zinc</keyword>
<feature type="domain" description="GATA-type" evidence="8">
    <location>
        <begin position="424"/>
        <end position="477"/>
    </location>
</feature>
<dbReference type="FunFam" id="3.30.50.10:FF:000007">
    <property type="entry name" value="Nitrogen regulatory AreA, N-terminal"/>
    <property type="match status" value="1"/>
</dbReference>
<feature type="compositionally biased region" description="Low complexity" evidence="7">
    <location>
        <begin position="269"/>
        <end position="295"/>
    </location>
</feature>
<evidence type="ECO:0000259" key="8">
    <source>
        <dbReference type="PROSITE" id="PS50114"/>
    </source>
</evidence>
<keyword evidence="2" id="KW-0479">Metal-binding</keyword>
<sequence length="589" mass="63054">MADFYASILEMPFLSDDYCFPFDLSAPSQQISVAPASTSVPVSAPSSSAAASHSLYSTTSVSQDTLMSMPDMSESSLFAFDTPASLQSKCSPSAIAAPLSSSDSSAIDCGDAYAWMMSTPSRAVQSEPAQFQDYQPQHSHDVFSVFGSTSASYLTAATQVLADDLFNPVIQPMAMPTQQQQQQQQALAIRQPAPLSLSPLKFPQEGMLSPPETPSSTPSPVCLKPVASPLQYVRQMSPLSPSSTSAAGDFDFDSEASPVRSMSIDSPQSSVAPALYSSPSPVLSASSSSSPPSFSHAQHPMNMTLKSSKLTKPRKPSKAAVKAAAGMGVRCHNCGATATPLWRRSTNNEPLCNACGLYHKLHARHRPRHLQQSMCHAHGAGMRSKHGSKASMDDFHSDDTCSSSFDNDSSSDSSLNSSHASPPASPQPTCSNCKTTLTPLWRKDDAGEILCNACGLYFKLHQIHRPISLKRNVIRRRSRYENGKSASATSNALLAQGGNSLAKAQVQVQALAQAQAQSNMAHASVYQGRLPVQIQAHSQLHNHIQAHHIQMQPGAAIFGGHHASFVAAQSIRMHPYQQAPLHVEFAQQY</sequence>
<evidence type="ECO:0000256" key="2">
    <source>
        <dbReference type="ARBA" id="ARBA00022723"/>
    </source>
</evidence>
<dbReference type="AlphaFoldDB" id="A0A9P6RJX0"/>
<dbReference type="EMBL" id="JAAAIP010000230">
    <property type="protein sequence ID" value="KAG0321844.1"/>
    <property type="molecule type" value="Genomic_DNA"/>
</dbReference>
<keyword evidence="3 6" id="KW-0863">Zinc-finger</keyword>
<evidence type="ECO:0000256" key="5">
    <source>
        <dbReference type="ARBA" id="ARBA00023242"/>
    </source>
</evidence>
<protein>
    <recommendedName>
        <fullName evidence="8">GATA-type domain-containing protein</fullName>
    </recommendedName>
</protein>
<dbReference type="GO" id="GO:0045944">
    <property type="term" value="P:positive regulation of transcription by RNA polymerase II"/>
    <property type="evidence" value="ECO:0007669"/>
    <property type="project" value="TreeGrafter"/>
</dbReference>
<proteinExistence type="predicted"/>
<reference evidence="9" key="1">
    <citation type="journal article" date="2020" name="Fungal Divers.">
        <title>Resolving the Mortierellaceae phylogeny through synthesis of multi-gene phylogenetics and phylogenomics.</title>
        <authorList>
            <person name="Vandepol N."/>
            <person name="Liber J."/>
            <person name="Desiro A."/>
            <person name="Na H."/>
            <person name="Kennedy M."/>
            <person name="Barry K."/>
            <person name="Grigoriev I.V."/>
            <person name="Miller A.N."/>
            <person name="O'Donnell K."/>
            <person name="Stajich J.E."/>
            <person name="Bonito G."/>
        </authorList>
    </citation>
    <scope>NUCLEOTIDE SEQUENCE</scope>
    <source>
        <strain evidence="9">REB-010B</strain>
    </source>
</reference>
<feature type="compositionally biased region" description="Low complexity" evidence="7">
    <location>
        <begin position="400"/>
        <end position="422"/>
    </location>
</feature>
<name>A0A9P6RJX0_9FUNG</name>
<dbReference type="PANTHER" id="PTHR10071">
    <property type="entry name" value="TRANSCRIPTION FACTOR GATA FAMILY MEMBER"/>
    <property type="match status" value="1"/>
</dbReference>
<dbReference type="PROSITE" id="PS00344">
    <property type="entry name" value="GATA_ZN_FINGER_1"/>
    <property type="match status" value="2"/>
</dbReference>
<feature type="domain" description="GATA-type" evidence="8">
    <location>
        <begin position="325"/>
        <end position="385"/>
    </location>
</feature>
<evidence type="ECO:0000313" key="10">
    <source>
        <dbReference type="Proteomes" id="UP000738325"/>
    </source>
</evidence>
<evidence type="ECO:0000256" key="3">
    <source>
        <dbReference type="ARBA" id="ARBA00022771"/>
    </source>
</evidence>
<evidence type="ECO:0000256" key="7">
    <source>
        <dbReference type="SAM" id="MobiDB-lite"/>
    </source>
</evidence>
<dbReference type="CDD" id="cd00202">
    <property type="entry name" value="ZnF_GATA"/>
    <property type="match status" value="2"/>
</dbReference>
<dbReference type="Pfam" id="PF00320">
    <property type="entry name" value="GATA"/>
    <property type="match status" value="2"/>
</dbReference>
<comment type="subcellular location">
    <subcellularLocation>
        <location evidence="1">Nucleus</location>
    </subcellularLocation>
</comment>
<evidence type="ECO:0000256" key="1">
    <source>
        <dbReference type="ARBA" id="ARBA00004123"/>
    </source>
</evidence>
<dbReference type="Gene3D" id="3.30.50.10">
    <property type="entry name" value="Erythroid Transcription Factor GATA-1, subunit A"/>
    <property type="match status" value="2"/>
</dbReference>
<evidence type="ECO:0000256" key="4">
    <source>
        <dbReference type="ARBA" id="ARBA00022833"/>
    </source>
</evidence>
<dbReference type="GO" id="GO:0000981">
    <property type="term" value="F:DNA-binding transcription factor activity, RNA polymerase II-specific"/>
    <property type="evidence" value="ECO:0007669"/>
    <property type="project" value="TreeGrafter"/>
</dbReference>
<dbReference type="SUPFAM" id="SSF57716">
    <property type="entry name" value="Glucocorticoid receptor-like (DNA-binding domain)"/>
    <property type="match status" value="2"/>
</dbReference>
<dbReference type="GO" id="GO:0000978">
    <property type="term" value="F:RNA polymerase II cis-regulatory region sequence-specific DNA binding"/>
    <property type="evidence" value="ECO:0007669"/>
    <property type="project" value="TreeGrafter"/>
</dbReference>
<dbReference type="Proteomes" id="UP000738325">
    <property type="component" value="Unassembled WGS sequence"/>
</dbReference>
<keyword evidence="10" id="KW-1185">Reference proteome</keyword>
<dbReference type="SMART" id="SM00401">
    <property type="entry name" value="ZnF_GATA"/>
    <property type="match status" value="2"/>
</dbReference>
<feature type="region of interest" description="Disordered" evidence="7">
    <location>
        <begin position="375"/>
        <end position="431"/>
    </location>
</feature>
<evidence type="ECO:0000313" key="9">
    <source>
        <dbReference type="EMBL" id="KAG0321844.1"/>
    </source>
</evidence>
<evidence type="ECO:0000256" key="6">
    <source>
        <dbReference type="PROSITE-ProRule" id="PRU00094"/>
    </source>
</evidence>
<dbReference type="GO" id="GO:0000122">
    <property type="term" value="P:negative regulation of transcription by RNA polymerase II"/>
    <property type="evidence" value="ECO:0007669"/>
    <property type="project" value="TreeGrafter"/>
</dbReference>
<dbReference type="InterPro" id="IPR039355">
    <property type="entry name" value="Transcription_factor_GATA"/>
</dbReference>
<dbReference type="GO" id="GO:0008270">
    <property type="term" value="F:zinc ion binding"/>
    <property type="evidence" value="ECO:0007669"/>
    <property type="project" value="UniProtKB-KW"/>
</dbReference>
<dbReference type="GO" id="GO:0005634">
    <property type="term" value="C:nucleus"/>
    <property type="evidence" value="ECO:0007669"/>
    <property type="project" value="UniProtKB-SubCell"/>
</dbReference>
<organism evidence="9 10">
    <name type="scientific">Dissophora globulifera</name>
    <dbReference type="NCBI Taxonomy" id="979702"/>
    <lineage>
        <taxon>Eukaryota</taxon>
        <taxon>Fungi</taxon>
        <taxon>Fungi incertae sedis</taxon>
        <taxon>Mucoromycota</taxon>
        <taxon>Mortierellomycotina</taxon>
        <taxon>Mortierellomycetes</taxon>
        <taxon>Mortierellales</taxon>
        <taxon>Mortierellaceae</taxon>
        <taxon>Dissophora</taxon>
    </lineage>
</organism>
<accession>A0A9P6RJX0</accession>
<feature type="region of interest" description="Disordered" evidence="7">
    <location>
        <begin position="257"/>
        <end position="299"/>
    </location>
</feature>
<dbReference type="InterPro" id="IPR013088">
    <property type="entry name" value="Znf_NHR/GATA"/>
</dbReference>
<keyword evidence="5" id="KW-0539">Nucleus</keyword>
<dbReference type="OrthoDB" id="515401at2759"/>
<dbReference type="PROSITE" id="PS50114">
    <property type="entry name" value="GATA_ZN_FINGER_2"/>
    <property type="match status" value="2"/>
</dbReference>
<dbReference type="InterPro" id="IPR000679">
    <property type="entry name" value="Znf_GATA"/>
</dbReference>
<gene>
    <name evidence="9" type="ORF">BGZ99_003677</name>
</gene>
<dbReference type="PRINTS" id="PR00619">
    <property type="entry name" value="GATAZNFINGER"/>
</dbReference>
<feature type="region of interest" description="Disordered" evidence="7">
    <location>
        <begin position="199"/>
        <end position="223"/>
    </location>
</feature>
<comment type="caution">
    <text evidence="9">The sequence shown here is derived from an EMBL/GenBank/DDBJ whole genome shotgun (WGS) entry which is preliminary data.</text>
</comment>
<dbReference type="PANTHER" id="PTHR10071:SF281">
    <property type="entry name" value="BOX A-BINDING FACTOR-RELATED"/>
    <property type="match status" value="1"/>
</dbReference>